<evidence type="ECO:0000313" key="2">
    <source>
        <dbReference type="EMBL" id="CAL1712493.1"/>
    </source>
</evidence>
<reference evidence="3" key="1">
    <citation type="submission" date="2024-04" db="EMBL/GenBank/DDBJ databases">
        <authorList>
            <person name="Shaw F."/>
            <person name="Minotto A."/>
        </authorList>
    </citation>
    <scope>NUCLEOTIDE SEQUENCE [LARGE SCALE GENOMIC DNA]</scope>
</reference>
<gene>
    <name evidence="2" type="ORF">GFSPODELE1_LOCUS8853</name>
</gene>
<feature type="compositionally biased region" description="Low complexity" evidence="1">
    <location>
        <begin position="1"/>
        <end position="19"/>
    </location>
</feature>
<proteinExistence type="predicted"/>
<feature type="compositionally biased region" description="Basic and acidic residues" evidence="1">
    <location>
        <begin position="65"/>
        <end position="77"/>
    </location>
</feature>
<organism evidence="2 3">
    <name type="scientific">Somion occarium</name>
    <dbReference type="NCBI Taxonomy" id="3059160"/>
    <lineage>
        <taxon>Eukaryota</taxon>
        <taxon>Fungi</taxon>
        <taxon>Dikarya</taxon>
        <taxon>Basidiomycota</taxon>
        <taxon>Agaricomycotina</taxon>
        <taxon>Agaricomycetes</taxon>
        <taxon>Polyporales</taxon>
        <taxon>Cerrenaceae</taxon>
        <taxon>Somion</taxon>
    </lineage>
</organism>
<evidence type="ECO:0000313" key="3">
    <source>
        <dbReference type="Proteomes" id="UP001497453"/>
    </source>
</evidence>
<evidence type="ECO:0000256" key="1">
    <source>
        <dbReference type="SAM" id="MobiDB-lite"/>
    </source>
</evidence>
<dbReference type="EMBL" id="OZ037950">
    <property type="protein sequence ID" value="CAL1712493.1"/>
    <property type="molecule type" value="Genomic_DNA"/>
</dbReference>
<name>A0ABP1DZI8_9APHY</name>
<feature type="compositionally biased region" description="Polar residues" evidence="1">
    <location>
        <begin position="26"/>
        <end position="37"/>
    </location>
</feature>
<protein>
    <submittedName>
        <fullName evidence="2">Uncharacterized protein</fullName>
    </submittedName>
</protein>
<sequence>MDSPVEPGSPVSDSSSDSPPLEETQDALTSAVRSTSAADALNAARMSGAKRRYGGGSHGASSNARDAKSRRREEPGSRKQGGQWEGYSNLQAMGKKEELIDVGLVEHLRNRFGDPFDDRALKEAS</sequence>
<feature type="region of interest" description="Disordered" evidence="1">
    <location>
        <begin position="1"/>
        <end position="90"/>
    </location>
</feature>
<accession>A0ABP1DZI8</accession>
<dbReference type="Proteomes" id="UP001497453">
    <property type="component" value="Chromosome 7"/>
</dbReference>
<keyword evidence="3" id="KW-1185">Reference proteome</keyword>